<dbReference type="AlphaFoldDB" id="A0A0G1WGQ6"/>
<keyword evidence="1" id="KW-0472">Membrane</keyword>
<comment type="caution">
    <text evidence="2">The sequence shown here is derived from an EMBL/GenBank/DDBJ whole genome shotgun (WGS) entry which is preliminary data.</text>
</comment>
<dbReference type="Proteomes" id="UP000034057">
    <property type="component" value="Unassembled WGS sequence"/>
</dbReference>
<sequence>MWYIFPVGAVILGLVAYSMVKKQNVTMWQAAPASIKVLVWLSALLNPIFGGVTMYYILRKNYPEIAKKANSITFVAFGIWIVFWIITAFVLSNT</sequence>
<gene>
    <name evidence="2" type="ORF">UY59_C0020G0005</name>
</gene>
<evidence type="ECO:0000313" key="3">
    <source>
        <dbReference type="Proteomes" id="UP000034057"/>
    </source>
</evidence>
<reference evidence="2 3" key="1">
    <citation type="journal article" date="2015" name="Nature">
        <title>rRNA introns, odd ribosomes, and small enigmatic genomes across a large radiation of phyla.</title>
        <authorList>
            <person name="Brown C.T."/>
            <person name="Hug L.A."/>
            <person name="Thomas B.C."/>
            <person name="Sharon I."/>
            <person name="Castelle C.J."/>
            <person name="Singh A."/>
            <person name="Wilkins M.J."/>
            <person name="Williams K.H."/>
            <person name="Banfield J.F."/>
        </authorList>
    </citation>
    <scope>NUCLEOTIDE SEQUENCE [LARGE SCALE GENOMIC DNA]</scope>
</reference>
<evidence type="ECO:0000313" key="2">
    <source>
        <dbReference type="EMBL" id="KKW17946.1"/>
    </source>
</evidence>
<feature type="transmembrane region" description="Helical" evidence="1">
    <location>
        <begin position="37"/>
        <end position="58"/>
    </location>
</feature>
<evidence type="ECO:0000256" key="1">
    <source>
        <dbReference type="SAM" id="Phobius"/>
    </source>
</evidence>
<keyword evidence="1" id="KW-1133">Transmembrane helix</keyword>
<protein>
    <submittedName>
        <fullName evidence="2">Uncharacterized protein</fullName>
    </submittedName>
</protein>
<name>A0A0G1WGQ6_9BACT</name>
<feature type="transmembrane region" description="Helical" evidence="1">
    <location>
        <begin position="70"/>
        <end position="91"/>
    </location>
</feature>
<dbReference type="EMBL" id="LCQO01000020">
    <property type="protein sequence ID" value="KKW17946.1"/>
    <property type="molecule type" value="Genomic_DNA"/>
</dbReference>
<keyword evidence="1" id="KW-0812">Transmembrane</keyword>
<proteinExistence type="predicted"/>
<organism evidence="2 3">
    <name type="scientific">Candidatus Kaiserbacteria bacterium GW2011_GWA1_50_28</name>
    <dbReference type="NCBI Taxonomy" id="1618668"/>
    <lineage>
        <taxon>Bacteria</taxon>
        <taxon>Candidatus Kaiseribacteriota</taxon>
    </lineage>
</organism>
<accession>A0A0G1WGQ6</accession>